<evidence type="ECO:0000313" key="2">
    <source>
        <dbReference type="EMBL" id="MBG6122054.1"/>
    </source>
</evidence>
<dbReference type="EC" id="3.6.1.11" evidence="2"/>
<dbReference type="EC" id="3.6.1.40" evidence="2"/>
<accession>A0A931GXN8</accession>
<dbReference type="Gene3D" id="3.30.420.40">
    <property type="match status" value="1"/>
</dbReference>
<name>A0A931GXN8_9CORY</name>
<dbReference type="InterPro" id="IPR003695">
    <property type="entry name" value="Ppx_GppA_N"/>
</dbReference>
<dbReference type="PANTHER" id="PTHR30005">
    <property type="entry name" value="EXOPOLYPHOSPHATASE"/>
    <property type="match status" value="1"/>
</dbReference>
<sequence>MAQLPAGTRVAGVDCGTNSIRLLISEVEESSTGTSLTEITRSNTIVRLGQGVDETGELHPDAIARTRDALANYVAVMEAEGVSAVRMVATSATRDAANKDAFFDMTRELLGRIQPGACAEVITGEEEARLSFLGATIDAPADAKGPFCVVDLGGGSTEFIVGTRDGDILGAYSTRMGCVRLTERIMVTDPPTAMEIAQARAYVVSQIEEALVHVPLSGAEVLVGCAGTFTTISALTLGLDSYDPERIHMSKLDFDDVRTTTRTLTAESAATRAANPVMHPGRADVIGSGAVVVEEVLAAAERVAGINQLIVSEKDILDGIVAGLVSGLNSGLGPSRPQ</sequence>
<dbReference type="RefSeq" id="WP_196824513.1">
    <property type="nucleotide sequence ID" value="NZ_CP046980.1"/>
</dbReference>
<reference evidence="2" key="1">
    <citation type="submission" date="2020-11" db="EMBL/GenBank/DDBJ databases">
        <title>Sequencing the genomes of 1000 actinobacteria strains.</title>
        <authorList>
            <person name="Klenk H.-P."/>
        </authorList>
    </citation>
    <scope>NUCLEOTIDE SEQUENCE</scope>
    <source>
        <strain evidence="2">DSM 45632</strain>
    </source>
</reference>
<dbReference type="PANTHER" id="PTHR30005:SF13">
    <property type="entry name" value="EXOPOLYPHOSPHATASE 2"/>
    <property type="match status" value="1"/>
</dbReference>
<dbReference type="GO" id="GO:0004309">
    <property type="term" value="F:exopolyphosphatase activity"/>
    <property type="evidence" value="ECO:0007669"/>
    <property type="project" value="UniProtKB-EC"/>
</dbReference>
<comment type="caution">
    <text evidence="2">The sequence shown here is derived from an EMBL/GenBank/DDBJ whole genome shotgun (WGS) entry which is preliminary data.</text>
</comment>
<dbReference type="EMBL" id="JADOUE010000001">
    <property type="protein sequence ID" value="MBG6122054.1"/>
    <property type="molecule type" value="Genomic_DNA"/>
</dbReference>
<dbReference type="Gene3D" id="3.30.420.150">
    <property type="entry name" value="Exopolyphosphatase. Domain 2"/>
    <property type="match status" value="1"/>
</dbReference>
<proteinExistence type="predicted"/>
<dbReference type="Pfam" id="PF02541">
    <property type="entry name" value="Ppx-GppA"/>
    <property type="match status" value="1"/>
</dbReference>
<feature type="domain" description="Ppx/GppA phosphatase N-terminal" evidence="1">
    <location>
        <begin position="32"/>
        <end position="320"/>
    </location>
</feature>
<dbReference type="SUPFAM" id="SSF53067">
    <property type="entry name" value="Actin-like ATPase domain"/>
    <property type="match status" value="2"/>
</dbReference>
<dbReference type="InterPro" id="IPR043129">
    <property type="entry name" value="ATPase_NBD"/>
</dbReference>
<gene>
    <name evidence="2" type="ORF">IW254_001023</name>
</gene>
<keyword evidence="3" id="KW-1185">Reference proteome</keyword>
<organism evidence="2 3">
    <name type="scientific">Corynebacterium aquatimens</name>
    <dbReference type="NCBI Taxonomy" id="1190508"/>
    <lineage>
        <taxon>Bacteria</taxon>
        <taxon>Bacillati</taxon>
        <taxon>Actinomycetota</taxon>
        <taxon>Actinomycetes</taxon>
        <taxon>Mycobacteriales</taxon>
        <taxon>Corynebacteriaceae</taxon>
        <taxon>Corynebacterium</taxon>
    </lineage>
</organism>
<protein>
    <submittedName>
        <fullName evidence="2">Exopolyphosphatase/guanosine-5'-triphosphate, 3'-diphosphate pyrophosphatase</fullName>
        <ecNumber evidence="2">3.6.1.11</ecNumber>
        <ecNumber evidence="2">3.6.1.40</ecNumber>
    </submittedName>
</protein>
<dbReference type="InterPro" id="IPR050273">
    <property type="entry name" value="GppA/Ppx_hydrolase"/>
</dbReference>
<evidence type="ECO:0000313" key="3">
    <source>
        <dbReference type="Proteomes" id="UP000658613"/>
    </source>
</evidence>
<keyword evidence="2" id="KW-0378">Hydrolase</keyword>
<dbReference type="CDD" id="cd24119">
    <property type="entry name" value="ASKHA_NBD_MtPPX2-like"/>
    <property type="match status" value="1"/>
</dbReference>
<dbReference type="GO" id="GO:0008894">
    <property type="term" value="F:guanosine-5'-triphosphate,3'-diphosphate diphosphatase activity"/>
    <property type="evidence" value="ECO:0007669"/>
    <property type="project" value="UniProtKB-EC"/>
</dbReference>
<dbReference type="AlphaFoldDB" id="A0A931GXN8"/>
<evidence type="ECO:0000259" key="1">
    <source>
        <dbReference type="Pfam" id="PF02541"/>
    </source>
</evidence>
<dbReference type="Proteomes" id="UP000658613">
    <property type="component" value="Unassembled WGS sequence"/>
</dbReference>